<dbReference type="PANTHER" id="PTHR30481:SF3">
    <property type="entry name" value="DNA ADENINE METHYLASE"/>
    <property type="match status" value="1"/>
</dbReference>
<comment type="catalytic activity">
    <reaction evidence="6 7">
        <text>a 2'-deoxyadenosine in DNA + S-adenosyl-L-methionine = an N(6)-methyl-2'-deoxyadenosine in DNA + S-adenosyl-L-homocysteine + H(+)</text>
        <dbReference type="Rhea" id="RHEA:15197"/>
        <dbReference type="Rhea" id="RHEA-COMP:12418"/>
        <dbReference type="Rhea" id="RHEA-COMP:12419"/>
        <dbReference type="ChEBI" id="CHEBI:15378"/>
        <dbReference type="ChEBI" id="CHEBI:57856"/>
        <dbReference type="ChEBI" id="CHEBI:59789"/>
        <dbReference type="ChEBI" id="CHEBI:90615"/>
        <dbReference type="ChEBI" id="CHEBI:90616"/>
        <dbReference type="EC" id="2.1.1.72"/>
    </reaction>
</comment>
<evidence type="ECO:0000256" key="7">
    <source>
        <dbReference type="RuleBase" id="RU361257"/>
    </source>
</evidence>
<evidence type="ECO:0000256" key="3">
    <source>
        <dbReference type="ARBA" id="ARBA00022603"/>
    </source>
</evidence>
<dbReference type="PIRSF" id="PIRSF000398">
    <property type="entry name" value="M_m6A_EcoRV"/>
    <property type="match status" value="1"/>
</dbReference>
<accession>A0ABT5LLL1</accession>
<name>A0ABT5LLL1_9GAMM</name>
<dbReference type="EMBL" id="JAQRFI010000044">
    <property type="protein sequence ID" value="MDC9590744.1"/>
    <property type="molecule type" value="Genomic_DNA"/>
</dbReference>
<dbReference type="Gene3D" id="3.40.50.150">
    <property type="entry name" value="Vaccinia Virus protein VP39"/>
    <property type="match status" value="1"/>
</dbReference>
<evidence type="ECO:0000256" key="5">
    <source>
        <dbReference type="ARBA" id="ARBA00022691"/>
    </source>
</evidence>
<evidence type="ECO:0000313" key="8">
    <source>
        <dbReference type="EMBL" id="MDC9590744.1"/>
    </source>
</evidence>
<proteinExistence type="inferred from homology"/>
<evidence type="ECO:0000256" key="2">
    <source>
        <dbReference type="ARBA" id="ARBA00011900"/>
    </source>
</evidence>
<dbReference type="PROSITE" id="PS00092">
    <property type="entry name" value="N6_MTASE"/>
    <property type="match status" value="1"/>
</dbReference>
<keyword evidence="9" id="KW-1185">Reference proteome</keyword>
<dbReference type="InterPro" id="IPR029063">
    <property type="entry name" value="SAM-dependent_MTases_sf"/>
</dbReference>
<dbReference type="EC" id="2.1.1.72" evidence="2 7"/>
<sequence>MKSKSVVNEYNRPFLKWAGGKYSVLEQIFHHLPCRERLIEPFVGGGSVFLNAGGFERYILADINNDLINLYQVAATSNDALIDKANCFFKQENNKEVFLDVRRKFNAMHYTPLERAAAFLYLNRHCFNGLIRYNRHGKYNVSFGNYKRPPYFPKEELKQFASIASRCEFTHAHYSDTIRRADAGDVIFCDPPYEPLPDTNGFTNYVGGGFTFQDQCSLANELVLAHQRGAHVVITNSSSLKIREMYESMKFKIYTLNSRRTMSCKGKTRGPISDLIAVL</sequence>
<keyword evidence="4 7" id="KW-0808">Transferase</keyword>
<dbReference type="GO" id="GO:0009007">
    <property type="term" value="F:site-specific DNA-methyltransferase (adenine-specific) activity"/>
    <property type="evidence" value="ECO:0007669"/>
    <property type="project" value="UniProtKB-EC"/>
</dbReference>
<keyword evidence="3 7" id="KW-0489">Methyltransferase</keyword>
<evidence type="ECO:0000256" key="1">
    <source>
        <dbReference type="ARBA" id="ARBA00006594"/>
    </source>
</evidence>
<dbReference type="InterPro" id="IPR023095">
    <property type="entry name" value="Ade_MeTrfase_dom_2"/>
</dbReference>
<organism evidence="8 9">
    <name type="scientific">Xenorhabdus yunnanensis</name>
    <dbReference type="NCBI Taxonomy" id="3025878"/>
    <lineage>
        <taxon>Bacteria</taxon>
        <taxon>Pseudomonadati</taxon>
        <taxon>Pseudomonadota</taxon>
        <taxon>Gammaproteobacteria</taxon>
        <taxon>Enterobacterales</taxon>
        <taxon>Morganellaceae</taxon>
        <taxon>Xenorhabdus</taxon>
    </lineage>
</organism>
<evidence type="ECO:0000313" key="9">
    <source>
        <dbReference type="Proteomes" id="UP001217178"/>
    </source>
</evidence>
<comment type="caution">
    <text evidence="8">The sequence shown here is derived from an EMBL/GenBank/DDBJ whole genome shotgun (WGS) entry which is preliminary data.</text>
</comment>
<dbReference type="PANTHER" id="PTHR30481">
    <property type="entry name" value="DNA ADENINE METHYLASE"/>
    <property type="match status" value="1"/>
</dbReference>
<keyword evidence="5 7" id="KW-0949">S-adenosyl-L-methionine</keyword>
<comment type="similarity">
    <text evidence="1 7">Belongs to the N(4)/N(6)-methyltransferase family.</text>
</comment>
<dbReference type="PRINTS" id="PR00505">
    <property type="entry name" value="D12N6MTFRASE"/>
</dbReference>
<evidence type="ECO:0000256" key="4">
    <source>
        <dbReference type="ARBA" id="ARBA00022679"/>
    </source>
</evidence>
<dbReference type="InterPro" id="IPR002052">
    <property type="entry name" value="DNA_methylase_N6_adenine_CS"/>
</dbReference>
<dbReference type="RefSeq" id="WP_273556018.1">
    <property type="nucleotide sequence ID" value="NZ_JAQRFI010000044.1"/>
</dbReference>
<reference evidence="8 9" key="1">
    <citation type="submission" date="2023-02" db="EMBL/GenBank/DDBJ databases">
        <title>Entomopathogenic bacteria.</title>
        <authorList>
            <person name="Machado R.A."/>
        </authorList>
    </citation>
    <scope>NUCLEOTIDE SEQUENCE [LARGE SCALE GENOMIC DNA]</scope>
    <source>
        <strain evidence="8 9">XENO-10</strain>
    </source>
</reference>
<gene>
    <name evidence="8" type="ORF">PSI23_15985</name>
</gene>
<dbReference type="Proteomes" id="UP001217178">
    <property type="component" value="Unassembled WGS sequence"/>
</dbReference>
<evidence type="ECO:0000256" key="6">
    <source>
        <dbReference type="ARBA" id="ARBA00047942"/>
    </source>
</evidence>
<dbReference type="InterPro" id="IPR012263">
    <property type="entry name" value="M_m6A_EcoRV"/>
</dbReference>
<dbReference type="Gene3D" id="1.10.1020.10">
    <property type="entry name" value="Adenine-specific Methyltransferase, Domain 2"/>
    <property type="match status" value="1"/>
</dbReference>
<dbReference type="SUPFAM" id="SSF53335">
    <property type="entry name" value="S-adenosyl-L-methionine-dependent methyltransferases"/>
    <property type="match status" value="1"/>
</dbReference>
<protein>
    <recommendedName>
        <fullName evidence="2 7">Site-specific DNA-methyltransferase (adenine-specific)</fullName>
        <ecNumber evidence="2 7">2.1.1.72</ecNumber>
    </recommendedName>
</protein>
<dbReference type="Pfam" id="PF02086">
    <property type="entry name" value="MethyltransfD12"/>
    <property type="match status" value="1"/>
</dbReference>
<dbReference type="InterPro" id="IPR012327">
    <property type="entry name" value="MeTrfase_D12"/>
</dbReference>
<dbReference type="NCBIfam" id="TIGR00571">
    <property type="entry name" value="dam"/>
    <property type="match status" value="1"/>
</dbReference>
<dbReference type="GO" id="GO:0032259">
    <property type="term" value="P:methylation"/>
    <property type="evidence" value="ECO:0007669"/>
    <property type="project" value="UniProtKB-KW"/>
</dbReference>